<keyword evidence="13" id="KW-1185">Reference proteome</keyword>
<dbReference type="AlphaFoldDB" id="A0A8S1J343"/>
<keyword evidence="4 9" id="KW-0132">Cell division</keyword>
<dbReference type="InterPro" id="IPR045143">
    <property type="entry name" value="Spc25"/>
</dbReference>
<evidence type="ECO:0000256" key="10">
    <source>
        <dbReference type="SAM" id="Coils"/>
    </source>
</evidence>
<evidence type="ECO:0000259" key="11">
    <source>
        <dbReference type="Pfam" id="PF08234"/>
    </source>
</evidence>
<evidence type="ECO:0000313" key="12">
    <source>
        <dbReference type="EMBL" id="CAD7700145.1"/>
    </source>
</evidence>
<keyword evidence="7 9" id="KW-0131">Cell cycle</keyword>
<comment type="subunit">
    <text evidence="9">Component of the NDC80 complex.</text>
</comment>
<reference evidence="12" key="1">
    <citation type="submission" date="2020-12" db="EMBL/GenBank/DDBJ databases">
        <authorList>
            <person name="Iha C."/>
        </authorList>
    </citation>
    <scope>NUCLEOTIDE SEQUENCE</scope>
</reference>
<dbReference type="GO" id="GO:0051301">
    <property type="term" value="P:cell division"/>
    <property type="evidence" value="ECO:0007669"/>
    <property type="project" value="UniProtKB-UniRule"/>
</dbReference>
<dbReference type="PANTHER" id="PTHR14281">
    <property type="entry name" value="KINETOCHORE PROTEIN SPC25-RELATED"/>
    <property type="match status" value="1"/>
</dbReference>
<comment type="function">
    <text evidence="9">Acts as a component of the essential kinetochore-associated NDC80 complex, which is required for chromosome segregation and spindle checkpoint activity.</text>
</comment>
<comment type="caution">
    <text evidence="12">The sequence shown here is derived from an EMBL/GenBank/DDBJ whole genome shotgun (WGS) entry which is preliminary data.</text>
</comment>
<evidence type="ECO:0000256" key="4">
    <source>
        <dbReference type="ARBA" id="ARBA00022618"/>
    </source>
</evidence>
<dbReference type="GO" id="GO:0031262">
    <property type="term" value="C:Ndc80 complex"/>
    <property type="evidence" value="ECO:0007669"/>
    <property type="project" value="InterPro"/>
</dbReference>
<keyword evidence="9" id="KW-0539">Nucleus</keyword>
<evidence type="ECO:0000256" key="8">
    <source>
        <dbReference type="ARBA" id="ARBA00023328"/>
    </source>
</evidence>
<dbReference type="Pfam" id="PF08234">
    <property type="entry name" value="Spindle_Spc25"/>
    <property type="match status" value="1"/>
</dbReference>
<evidence type="ECO:0000313" key="13">
    <source>
        <dbReference type="Proteomes" id="UP000708148"/>
    </source>
</evidence>
<evidence type="ECO:0000256" key="9">
    <source>
        <dbReference type="RuleBase" id="RU367150"/>
    </source>
</evidence>
<proteinExistence type="inferred from homology"/>
<name>A0A8S1J343_9CHLO</name>
<evidence type="ECO:0000256" key="7">
    <source>
        <dbReference type="ARBA" id="ARBA00023306"/>
    </source>
</evidence>
<evidence type="ECO:0000256" key="2">
    <source>
        <dbReference type="ARBA" id="ARBA00006379"/>
    </source>
</evidence>
<dbReference type="GO" id="GO:0005634">
    <property type="term" value="C:nucleus"/>
    <property type="evidence" value="ECO:0007669"/>
    <property type="project" value="UniProtKB-SubCell"/>
</dbReference>
<keyword evidence="9" id="KW-0995">Kinetochore</keyword>
<keyword evidence="6 10" id="KW-0175">Coiled coil</keyword>
<dbReference type="CDD" id="cd23784">
    <property type="entry name" value="RWD_Spc25"/>
    <property type="match status" value="1"/>
</dbReference>
<comment type="similarity">
    <text evidence="2 9">Belongs to the SPC25 family.</text>
</comment>
<keyword evidence="8 9" id="KW-0137">Centromere</keyword>
<feature type="domain" description="Chromosome segregation protein Spc25 C-terminal" evidence="11">
    <location>
        <begin position="145"/>
        <end position="215"/>
    </location>
</feature>
<accession>A0A8S1J343</accession>
<keyword evidence="5 9" id="KW-0498">Mitosis</keyword>
<organism evidence="12 13">
    <name type="scientific">Ostreobium quekettii</name>
    <dbReference type="NCBI Taxonomy" id="121088"/>
    <lineage>
        <taxon>Eukaryota</taxon>
        <taxon>Viridiplantae</taxon>
        <taxon>Chlorophyta</taxon>
        <taxon>core chlorophytes</taxon>
        <taxon>Ulvophyceae</taxon>
        <taxon>TCBD clade</taxon>
        <taxon>Bryopsidales</taxon>
        <taxon>Ostreobineae</taxon>
        <taxon>Ostreobiaceae</taxon>
        <taxon>Ostreobium</taxon>
    </lineage>
</organism>
<sequence>MDIGPVAADVAELRRHCDLWKRACGMSLDRARASHQGALAELSGRLEAKTARVRELEKAASDRDTRIENCRSHLDGLLRELDKFRSEEEQQPKRLKLDNEFLLKENRALSNREAVLNEAKAGKQVKKLAARVEAYASALGLRYEIQGDRVLFVFSLIDASDPSREFRFGLALQPDDTYTVDFCEPPVPNMESLLAEVNRSGQFARFVRSMRREFRKAAQSS</sequence>
<dbReference type="PANTHER" id="PTHR14281:SF0">
    <property type="entry name" value="KINETOCHORE PROTEIN SPC25"/>
    <property type="match status" value="1"/>
</dbReference>
<feature type="coiled-coil region" evidence="10">
    <location>
        <begin position="39"/>
        <end position="87"/>
    </location>
</feature>
<evidence type="ECO:0000256" key="6">
    <source>
        <dbReference type="ARBA" id="ARBA00023054"/>
    </source>
</evidence>
<dbReference type="Proteomes" id="UP000708148">
    <property type="component" value="Unassembled WGS sequence"/>
</dbReference>
<protein>
    <recommendedName>
        <fullName evidence="9">Kinetochore protein SPC25</fullName>
    </recommendedName>
</protein>
<dbReference type="OrthoDB" id="511274at2759"/>
<evidence type="ECO:0000256" key="3">
    <source>
        <dbReference type="ARBA" id="ARBA00022454"/>
    </source>
</evidence>
<evidence type="ECO:0000256" key="5">
    <source>
        <dbReference type="ARBA" id="ARBA00022776"/>
    </source>
</evidence>
<dbReference type="InterPro" id="IPR013255">
    <property type="entry name" value="Spc25_C"/>
</dbReference>
<gene>
    <name evidence="12" type="ORF">OSTQU699_LOCUS5504</name>
</gene>
<dbReference type="FunFam" id="3.30.457.50:FF:000001">
    <property type="entry name" value="Probable kinetochore protein spc25"/>
    <property type="match status" value="1"/>
</dbReference>
<comment type="subcellular location">
    <subcellularLocation>
        <location evidence="1">Chromosome</location>
        <location evidence="1">Centromere</location>
    </subcellularLocation>
    <subcellularLocation>
        <location evidence="9">Nucleus</location>
    </subcellularLocation>
    <subcellularLocation>
        <location evidence="9">Chromosome</location>
        <location evidence="9">Centromere</location>
        <location evidence="9">Kinetochore</location>
    </subcellularLocation>
</comment>
<dbReference type="GO" id="GO:0007059">
    <property type="term" value="P:chromosome segregation"/>
    <property type="evidence" value="ECO:0007669"/>
    <property type="project" value="InterPro"/>
</dbReference>
<dbReference type="Gene3D" id="3.30.457.50">
    <property type="entry name" value="Chromosome segregation protein Spc25"/>
    <property type="match status" value="1"/>
</dbReference>
<dbReference type="EMBL" id="CAJHUC010001185">
    <property type="protein sequence ID" value="CAD7700145.1"/>
    <property type="molecule type" value="Genomic_DNA"/>
</dbReference>
<keyword evidence="3 9" id="KW-0158">Chromosome</keyword>
<evidence type="ECO:0000256" key="1">
    <source>
        <dbReference type="ARBA" id="ARBA00004584"/>
    </source>
</evidence>